<evidence type="ECO:0000313" key="2">
    <source>
        <dbReference type="WBParaSite" id="jg13680"/>
    </source>
</evidence>
<dbReference type="WBParaSite" id="jg13680">
    <property type="protein sequence ID" value="jg13680"/>
    <property type="gene ID" value="jg13680"/>
</dbReference>
<reference evidence="2" key="1">
    <citation type="submission" date="2022-11" db="UniProtKB">
        <authorList>
            <consortium name="WormBaseParasite"/>
        </authorList>
    </citation>
    <scope>IDENTIFICATION</scope>
</reference>
<name>A0A915CYQ2_9BILA</name>
<protein>
    <submittedName>
        <fullName evidence="2">Transposase</fullName>
    </submittedName>
</protein>
<dbReference type="AlphaFoldDB" id="A0A915CYQ2"/>
<proteinExistence type="predicted"/>
<accession>A0A915CYQ2</accession>
<sequence length="114" mass="13306">MKYLIQQNMWTVIWYGMNGFPMKVGTEYGSGRCDKTFKDFLRFFIVESCQKQVSRTQPDSLKELKQRIHEFSTFYHSRCSIDLLIFMNVTYTNAFKAEALTHQGLMVRPADSGA</sequence>
<dbReference type="Proteomes" id="UP000887574">
    <property type="component" value="Unplaced"/>
</dbReference>
<organism evidence="1 2">
    <name type="scientific">Ditylenchus dipsaci</name>
    <dbReference type="NCBI Taxonomy" id="166011"/>
    <lineage>
        <taxon>Eukaryota</taxon>
        <taxon>Metazoa</taxon>
        <taxon>Ecdysozoa</taxon>
        <taxon>Nematoda</taxon>
        <taxon>Chromadorea</taxon>
        <taxon>Rhabditida</taxon>
        <taxon>Tylenchina</taxon>
        <taxon>Tylenchomorpha</taxon>
        <taxon>Sphaerularioidea</taxon>
        <taxon>Anguinidae</taxon>
        <taxon>Anguininae</taxon>
        <taxon>Ditylenchus</taxon>
    </lineage>
</organism>
<keyword evidence="1" id="KW-1185">Reference proteome</keyword>
<evidence type="ECO:0000313" key="1">
    <source>
        <dbReference type="Proteomes" id="UP000887574"/>
    </source>
</evidence>